<dbReference type="InterPro" id="IPR047971">
    <property type="entry name" value="ExeM-like"/>
</dbReference>
<dbReference type="Pfam" id="PF00149">
    <property type="entry name" value="Metallophos"/>
    <property type="match status" value="1"/>
</dbReference>
<name>A0AAF0Z889_9MICO</name>
<dbReference type="PANTHER" id="PTHR42834:SF1">
    <property type="entry name" value="ENDONUCLEASE_EXONUCLEASE_PHOSPHATASE FAMILY PROTEIN (AFU_ORTHOLOGUE AFUA_3G09210)"/>
    <property type="match status" value="1"/>
</dbReference>
<dbReference type="InterPro" id="IPR004843">
    <property type="entry name" value="Calcineurin-like_PHP"/>
</dbReference>
<dbReference type="PRINTS" id="PR01607">
    <property type="entry name" value="APYRASEFAMLY"/>
</dbReference>
<dbReference type="InterPro" id="IPR008334">
    <property type="entry name" value="5'-Nucleotdase_C"/>
</dbReference>
<dbReference type="SUPFAM" id="SSF56219">
    <property type="entry name" value="DNase I-like"/>
    <property type="match status" value="1"/>
</dbReference>
<dbReference type="PROSITE" id="PS51841">
    <property type="entry name" value="LTD"/>
    <property type="match status" value="1"/>
</dbReference>
<dbReference type="NCBIfam" id="NF033681">
    <property type="entry name" value="ExeM_NucH_DNase"/>
    <property type="match status" value="1"/>
</dbReference>
<dbReference type="Pfam" id="PF03372">
    <property type="entry name" value="Exo_endo_phos"/>
    <property type="match status" value="1"/>
</dbReference>
<dbReference type="InterPro" id="IPR006179">
    <property type="entry name" value="5_nucleotidase/apyrase"/>
</dbReference>
<dbReference type="SUPFAM" id="SSF56300">
    <property type="entry name" value="Metallo-dependent phosphatases"/>
    <property type="match status" value="1"/>
</dbReference>
<dbReference type="Gene3D" id="3.60.10.10">
    <property type="entry name" value="Endonuclease/exonuclease/phosphatase"/>
    <property type="match status" value="1"/>
</dbReference>
<dbReference type="Proteomes" id="UP001304340">
    <property type="component" value="Chromosome"/>
</dbReference>
<dbReference type="EMBL" id="CP138359">
    <property type="protein sequence ID" value="WPF81958.1"/>
    <property type="molecule type" value="Genomic_DNA"/>
</dbReference>
<evidence type="ECO:0000256" key="1">
    <source>
        <dbReference type="ARBA" id="ARBA00022729"/>
    </source>
</evidence>
<dbReference type="InterPro" id="IPR001322">
    <property type="entry name" value="Lamin_tail_dom"/>
</dbReference>
<feature type="chain" id="PRO_5042191151" evidence="4">
    <location>
        <begin position="24"/>
        <end position="1644"/>
    </location>
</feature>
<evidence type="ECO:0000259" key="5">
    <source>
        <dbReference type="PROSITE" id="PS51841"/>
    </source>
</evidence>
<keyword evidence="3" id="KW-0472">Membrane</keyword>
<sequence>MRSRHLAGGAALAVALGTTPLLATPSQAAVDISASVIINEVYGGGGNNGAPLKNDFVELYNPGDTAVSLDGWSVQYTSAGRGFENAVPPAPLTGTIPAKGTYLLQLAAGTGAAAALPTPDATGGINASGTSGTFALVSSTDPLACAATACAADPAVVDLVGFGTAATFAGTAPAPAGSNSTSVARSTHTADNAADFTAGAPTPTNAAGETLPEPEPPVDAGTLRISEIQGTGATTPVADQTVTTTGWVTAAYPTGGYNGFVIQESDTGATCPAEGTASPAVFVYTGAAPTVAVGDYVEVTGVAGEFNGLTQIATPTVVPGTATGSAPVAASCAWPATETGREALESVLVLPKGDFTVTNSYSTHQYGEVGLATGGTPLRQPTDIAAFGTPEQQAVAADNAARGVVLDDGASWNYLTAPNNASVPPYVTADGAVRVGTSVEFTDPVVVDFRNNTWKLNPTSQVTPADTAAYPVSFSGARPAAPDTAAVGAADVTVASFNVLNYFTTTGASVTGCSSYKDREGNPVTTDTCPGNGPRGAWDEQNLERQQAKIVEAITTLDADVVGLMEIENSAALGETADEALKTLVAALNTKAGEDRWAYVASPADLPATSDQDVISTAIIYQPAAVNPVGSSHALGSLSGAGQTFDNAREPIGQAFEPAAGGEPFFVVANHFKSKSAGSASGAEKDLGQGAWNAARTEQAKALSTWIDETALPAVSTEAGAPVEDVLLVGDFNAYTFEDPLQHLYGAGYQDATRLEGRGEFTYSFQGLNGSLDHVLLNASAAERFTGSDVWDINAPESIALEYSRVNATAGDFYTADAYRSSDHDPVIVGLTADAAAADTTTLTLLNINDFHGRIGPTSNGATVAFAGTVEEQRALAGEDSTLFLSAGDNIGASLFTSGIQKDQPTIDVLNTLGLAASAVGNHEFDKGFDDLTGRVSDALEAPYLGANVYTKGTTTPALDEYEIVEVDGLQVAVIGVVTEETPTLVTPTGIAGLEFGDPVEAVNRVTAQLTDGDPLNGEADIIVAEFHEGAGAGIPDGSTLEEEVAHGGAFADIVTTTSPDVDVIFTGHTHKQYAWQAPVPGATDGSTRPVLQTGSYGEFLGKVTLDVDLATGDVVASDAVNVPRTKTPEDQLVATYPRVAEVKTIVDEAVAYADEIGSEPVGSVSADVTTAFSGGTVVDGVYTGGTSGDRSEASTMGTVVGNALRDSLSTLPAAPDFGVVNPGGLRADLLYGADGVVTFAEALAVLPYSNDLTIVTLTGEQVVTMLEQQWQRGADGSVPSRPYLQLGLSDNVTYTYESVPDPADATRTVGKISSVTIDGEPIDLAADYRIGTFSFLAAGGDNFRVFSEASATINTGLLDWEGWVQYLEDSSPVAPSYARTGVQVSGVELEAGASLPLEAGKTTSVTLSRADLHSLGSPVNTTVAADLDGTAVGSSTFTDGSTTVEVSVPTDATNGAQLLTLTAAPSGTTVVLPAEVTGGVTPPTTPPTDPETPTLTLSASEVVAGGSVSATVTGGTPDTSTEVWLNSEPVLLGTLVLDADGAGTLSVTIPAETPLGEHTVRVLGEGIDVSAPLTVLAADGTPGAGSPGAGTPGAGAPGAGGPGSSTPGSGLALTGGDVAGLLLVAALALAGGAVLLVRRRRTA</sequence>
<keyword evidence="6" id="KW-0540">Nuclease</keyword>
<feature type="region of interest" description="Disordered" evidence="2">
    <location>
        <begin position="170"/>
        <end position="220"/>
    </location>
</feature>
<keyword evidence="3" id="KW-1133">Transmembrane helix</keyword>
<dbReference type="Pfam" id="PF00932">
    <property type="entry name" value="LTD"/>
    <property type="match status" value="1"/>
</dbReference>
<feature type="region of interest" description="Disordered" evidence="2">
    <location>
        <begin position="1580"/>
        <end position="1609"/>
    </location>
</feature>
<keyword evidence="6" id="KW-0255">Endonuclease</keyword>
<feature type="compositionally biased region" description="Polar residues" evidence="2">
    <location>
        <begin position="178"/>
        <end position="190"/>
    </location>
</feature>
<dbReference type="GO" id="GO:0004519">
    <property type="term" value="F:endonuclease activity"/>
    <property type="evidence" value="ECO:0007669"/>
    <property type="project" value="UniProtKB-KW"/>
</dbReference>
<accession>A0AAF0Z889</accession>
<feature type="compositionally biased region" description="Gly residues" evidence="2">
    <location>
        <begin position="1583"/>
        <end position="1604"/>
    </location>
</feature>
<reference evidence="7" key="1">
    <citation type="submission" date="2023-11" db="EMBL/GenBank/DDBJ databases">
        <authorList>
            <person name="Helweg L.P."/>
            <person name="Kiel A."/>
            <person name="Hitz F."/>
            <person name="Ruckert-Reed C."/>
            <person name="Busche T."/>
            <person name="Kaltschmidt B."/>
            <person name="Kaltschmidt C."/>
        </authorList>
    </citation>
    <scope>NUCLEOTIDE SEQUENCE [LARGE SCALE GENOMIC DNA]</scope>
    <source>
        <strain evidence="7">4.1</strain>
    </source>
</reference>
<dbReference type="GO" id="GO:0016787">
    <property type="term" value="F:hydrolase activity"/>
    <property type="evidence" value="ECO:0007669"/>
    <property type="project" value="InterPro"/>
</dbReference>
<dbReference type="Gene3D" id="3.90.780.10">
    <property type="entry name" value="5'-Nucleotidase, C-terminal domain"/>
    <property type="match status" value="1"/>
</dbReference>
<feature type="signal peptide" evidence="4">
    <location>
        <begin position="1"/>
        <end position="23"/>
    </location>
</feature>
<gene>
    <name evidence="6" type="ORF">SANBI_003281</name>
</gene>
<proteinExistence type="predicted"/>
<dbReference type="Pfam" id="PF02872">
    <property type="entry name" value="5_nucleotid_C"/>
    <property type="match status" value="1"/>
</dbReference>
<dbReference type="InterPro" id="IPR005135">
    <property type="entry name" value="Endo/exonuclease/phosphatase"/>
</dbReference>
<dbReference type="InterPro" id="IPR036415">
    <property type="entry name" value="Lamin_tail_dom_sf"/>
</dbReference>
<dbReference type="RefSeq" id="WP_319156945.1">
    <property type="nucleotide sequence ID" value="NZ_CP138359.1"/>
</dbReference>
<evidence type="ECO:0000313" key="6">
    <source>
        <dbReference type="EMBL" id="WPF81958.1"/>
    </source>
</evidence>
<dbReference type="SUPFAM" id="SSF55816">
    <property type="entry name" value="5'-nucleotidase (syn. UDP-sugar hydrolase), C-terminal domain"/>
    <property type="match status" value="1"/>
</dbReference>
<feature type="transmembrane region" description="Helical" evidence="3">
    <location>
        <begin position="1619"/>
        <end position="1638"/>
    </location>
</feature>
<evidence type="ECO:0000256" key="2">
    <source>
        <dbReference type="SAM" id="MobiDB-lite"/>
    </source>
</evidence>
<dbReference type="GO" id="GO:0009166">
    <property type="term" value="P:nucleotide catabolic process"/>
    <property type="evidence" value="ECO:0007669"/>
    <property type="project" value="InterPro"/>
</dbReference>
<keyword evidence="7" id="KW-1185">Reference proteome</keyword>
<keyword evidence="1 4" id="KW-0732">Signal</keyword>
<feature type="compositionally biased region" description="Low complexity" evidence="2">
    <location>
        <begin position="197"/>
        <end position="210"/>
    </location>
</feature>
<dbReference type="CDD" id="cd10283">
    <property type="entry name" value="MnuA_DNase1-like"/>
    <property type="match status" value="1"/>
</dbReference>
<dbReference type="CDD" id="cd04486">
    <property type="entry name" value="YhcR_OBF_like"/>
    <property type="match status" value="1"/>
</dbReference>
<evidence type="ECO:0000256" key="3">
    <source>
        <dbReference type="SAM" id="Phobius"/>
    </source>
</evidence>
<dbReference type="SUPFAM" id="SSF74853">
    <property type="entry name" value="Lamin A/C globular tail domain"/>
    <property type="match status" value="1"/>
</dbReference>
<keyword evidence="6" id="KW-0378">Hydrolase</keyword>
<dbReference type="InterPro" id="IPR036691">
    <property type="entry name" value="Endo/exonu/phosph_ase_sf"/>
</dbReference>
<dbReference type="KEGG" id="sbil:SANBI_003281"/>
<dbReference type="InterPro" id="IPR036907">
    <property type="entry name" value="5'-Nucleotdase_C_sf"/>
</dbReference>
<keyword evidence="3" id="KW-0812">Transmembrane</keyword>
<evidence type="ECO:0000313" key="7">
    <source>
        <dbReference type="Proteomes" id="UP001304340"/>
    </source>
</evidence>
<dbReference type="Gene3D" id="3.60.21.10">
    <property type="match status" value="1"/>
</dbReference>
<dbReference type="PANTHER" id="PTHR42834">
    <property type="entry name" value="ENDONUCLEASE/EXONUCLEASE/PHOSPHATASE FAMILY PROTEIN (AFU_ORTHOLOGUE AFUA_3G09210)"/>
    <property type="match status" value="1"/>
</dbReference>
<evidence type="ECO:0000256" key="4">
    <source>
        <dbReference type="SAM" id="SignalP"/>
    </source>
</evidence>
<feature type="domain" description="LTD" evidence="5">
    <location>
        <begin position="23"/>
        <end position="144"/>
    </location>
</feature>
<organism evidence="6 7">
    <name type="scientific">Sanguibacter biliveldensis</name>
    <dbReference type="NCBI Taxonomy" id="3030830"/>
    <lineage>
        <taxon>Bacteria</taxon>
        <taxon>Bacillati</taxon>
        <taxon>Actinomycetota</taxon>
        <taxon>Actinomycetes</taxon>
        <taxon>Micrococcales</taxon>
        <taxon>Sanguibacteraceae</taxon>
        <taxon>Sanguibacter</taxon>
    </lineage>
</organism>
<dbReference type="InterPro" id="IPR029052">
    <property type="entry name" value="Metallo-depent_PP-like"/>
</dbReference>
<protein>
    <submittedName>
        <fullName evidence="6">ExeM/NucH family extracellular endonuclease</fullName>
    </submittedName>
</protein>